<dbReference type="Proteomes" id="UP000053370">
    <property type="component" value="Unassembled WGS sequence"/>
</dbReference>
<proteinExistence type="predicted"/>
<keyword evidence="1" id="KW-0812">Transmembrane</keyword>
<feature type="transmembrane region" description="Helical" evidence="1">
    <location>
        <begin position="78"/>
        <end position="95"/>
    </location>
</feature>
<keyword evidence="3" id="KW-1185">Reference proteome</keyword>
<name>A0A0S7BUS2_9CHLR</name>
<feature type="transmembrane region" description="Helical" evidence="1">
    <location>
        <begin position="55"/>
        <end position="72"/>
    </location>
</feature>
<evidence type="ECO:0000313" key="3">
    <source>
        <dbReference type="Proteomes" id="UP000053370"/>
    </source>
</evidence>
<gene>
    <name evidence="2" type="ORF">ATC1_131838</name>
</gene>
<feature type="transmembrane region" description="Helical" evidence="1">
    <location>
        <begin position="284"/>
        <end position="304"/>
    </location>
</feature>
<accession>A0A0S7BUS2</accession>
<reference evidence="2" key="1">
    <citation type="journal article" date="2015" name="Genome Announc.">
        <title>Draft Genome Sequence of Anaerolineae Strain TC1, a Novel Isolate from a Methanogenic Wastewater Treatment System.</title>
        <authorList>
            <person name="Matsuura N."/>
            <person name="Tourlousse D.M."/>
            <person name="Sun L."/>
            <person name="Toyonaga M."/>
            <person name="Kuroda K."/>
            <person name="Ohashi A."/>
            <person name="Cruz R."/>
            <person name="Yamaguchi T."/>
            <person name="Sekiguchi Y."/>
        </authorList>
    </citation>
    <scope>NUCLEOTIDE SEQUENCE [LARGE SCALE GENOMIC DNA]</scope>
    <source>
        <strain evidence="2">TC1</strain>
    </source>
</reference>
<dbReference type="EMBL" id="DF968181">
    <property type="protein sequence ID" value="GAP41842.1"/>
    <property type="molecule type" value="Genomic_DNA"/>
</dbReference>
<dbReference type="STRING" id="1678840.ATC1_131838"/>
<sequence>MHDESFFSVICNDSKYGECCFCVKRKNNTSIGYLDGFERLVNISTCRIIREKKALLIYNIFTMKTYAEILIYHWRKCAILMIIGGIAGFLLFYILPHAYSASVYLTTAIDHNRTGSLDELEEDRMLGIAEDIINSDFVLQSVCNHSEACSVENFRKDARIQRTIDYWSLTVSNDDAVMAVTQARLWLETAYEALAESQNHARQAEMLEIRSAGLESCIQDSVNGIPPVVCDEPDFETLLNQLQKTAEETTQERLLSHGISSAILFGPMNLDHIDLRQNGSSHGFLTFFGSTIGLFLFLFSIFFLNESSAKLQSPGVDQSELSDSEI</sequence>
<evidence type="ECO:0008006" key="4">
    <source>
        <dbReference type="Google" id="ProtNLM"/>
    </source>
</evidence>
<keyword evidence="1" id="KW-0472">Membrane</keyword>
<keyword evidence="1" id="KW-1133">Transmembrane helix</keyword>
<protein>
    <recommendedName>
        <fullName evidence="4">Polysaccharide chain length determinant N-terminal domain-containing protein</fullName>
    </recommendedName>
</protein>
<evidence type="ECO:0000256" key="1">
    <source>
        <dbReference type="SAM" id="Phobius"/>
    </source>
</evidence>
<evidence type="ECO:0000313" key="2">
    <source>
        <dbReference type="EMBL" id="GAP41842.1"/>
    </source>
</evidence>
<organism evidence="2">
    <name type="scientific">Flexilinea flocculi</name>
    <dbReference type="NCBI Taxonomy" id="1678840"/>
    <lineage>
        <taxon>Bacteria</taxon>
        <taxon>Bacillati</taxon>
        <taxon>Chloroflexota</taxon>
        <taxon>Anaerolineae</taxon>
        <taxon>Anaerolineales</taxon>
        <taxon>Anaerolineaceae</taxon>
        <taxon>Flexilinea</taxon>
    </lineage>
</organism>
<dbReference type="AlphaFoldDB" id="A0A0S7BUS2"/>